<dbReference type="InterPro" id="IPR001199">
    <property type="entry name" value="Cyt_B5-like_heme/steroid-bd"/>
</dbReference>
<dbReference type="InterPro" id="IPR036400">
    <property type="entry name" value="Cyt_B5-like_heme/steroid_sf"/>
</dbReference>
<dbReference type="GO" id="GO:0012505">
    <property type="term" value="C:endomembrane system"/>
    <property type="evidence" value="ECO:0007669"/>
    <property type="project" value="TreeGrafter"/>
</dbReference>
<sequence>MTTVKLALSFTVLVLGLILSIYNHQFVIFLNSILNKSSKTEDLLTPEELKEFNGEANPRLYLAVLGSVYDVSKGRKHYGPGETYNVFVGRDASRSFVTGKFKDAEASDDVIGLTNKELLSLDNWVKFYEKQYTKVGKVIGRYYDTNGQETQYHKQVNDLIRNALSDEEQLKLVAIEFPPCNIEWNADTGTRVWCTKRRCGCVSQSHALISLLRSGGLERSWIGFPRKLYEPGSDSFRCACIKEEDLVRPNIQEYQDCNSNYVSCNVNTANV</sequence>
<comment type="similarity">
    <text evidence="1">Belongs to the cytochrome b5 family. MAPR subfamily.</text>
</comment>
<organism evidence="3">
    <name type="scientific">Photinus pyralis</name>
    <name type="common">Common eastern firefly</name>
    <name type="synonym">Lampyris pyralis</name>
    <dbReference type="NCBI Taxonomy" id="7054"/>
    <lineage>
        <taxon>Eukaryota</taxon>
        <taxon>Metazoa</taxon>
        <taxon>Ecdysozoa</taxon>
        <taxon>Arthropoda</taxon>
        <taxon>Hexapoda</taxon>
        <taxon>Insecta</taxon>
        <taxon>Pterygota</taxon>
        <taxon>Neoptera</taxon>
        <taxon>Endopterygota</taxon>
        <taxon>Coleoptera</taxon>
        <taxon>Polyphaga</taxon>
        <taxon>Elateriformia</taxon>
        <taxon>Elateroidea</taxon>
        <taxon>Lampyridae</taxon>
        <taxon>Lampyrinae</taxon>
        <taxon>Photinus</taxon>
    </lineage>
</organism>
<dbReference type="PANTHER" id="PTHR10281">
    <property type="entry name" value="MEMBRANE-ASSOCIATED PROGESTERONE RECEPTOR COMPONENT-RELATED"/>
    <property type="match status" value="1"/>
</dbReference>
<evidence type="ECO:0000313" key="3">
    <source>
        <dbReference type="EMBL" id="JAV81057.1"/>
    </source>
</evidence>
<name>A0A1Y1MCK6_PHOPY</name>
<dbReference type="EMBL" id="GEZM01039960">
    <property type="protein sequence ID" value="JAV81057.1"/>
    <property type="molecule type" value="Transcribed_RNA"/>
</dbReference>
<accession>A0A1Y1MCK6</accession>
<protein>
    <recommendedName>
        <fullName evidence="2">Cytochrome b5 heme-binding domain-containing protein</fullName>
    </recommendedName>
</protein>
<reference evidence="3" key="1">
    <citation type="journal article" date="2016" name="Sci. Rep.">
        <title>Molecular characterization of firefly nuptial gifts: a multi-omics approach sheds light on postcopulatory sexual selection.</title>
        <authorList>
            <person name="Al-Wathiqui N."/>
            <person name="Fallon T.R."/>
            <person name="South A."/>
            <person name="Weng J.K."/>
            <person name="Lewis S.M."/>
        </authorList>
    </citation>
    <scope>NUCLEOTIDE SEQUENCE</scope>
</reference>
<dbReference type="SMART" id="SM01117">
    <property type="entry name" value="Cyt-b5"/>
    <property type="match status" value="1"/>
</dbReference>
<dbReference type="GO" id="GO:0016020">
    <property type="term" value="C:membrane"/>
    <property type="evidence" value="ECO:0007669"/>
    <property type="project" value="TreeGrafter"/>
</dbReference>
<dbReference type="PANTHER" id="PTHR10281:SF4">
    <property type="entry name" value="NEUFERRICIN"/>
    <property type="match status" value="1"/>
</dbReference>
<dbReference type="InterPro" id="IPR050577">
    <property type="entry name" value="MAPR/NEUFC/NENF-like"/>
</dbReference>
<dbReference type="FunFam" id="3.10.120.10:FF:000003">
    <property type="entry name" value="membrane-associated progesterone receptor component 1"/>
    <property type="match status" value="1"/>
</dbReference>
<dbReference type="SUPFAM" id="SSF55856">
    <property type="entry name" value="Cytochrome b5-like heme/steroid binding domain"/>
    <property type="match status" value="1"/>
</dbReference>
<dbReference type="Pfam" id="PF00173">
    <property type="entry name" value="Cyt-b5"/>
    <property type="match status" value="1"/>
</dbReference>
<feature type="domain" description="Cytochrome b5 heme-binding" evidence="2">
    <location>
        <begin position="44"/>
        <end position="139"/>
    </location>
</feature>
<evidence type="ECO:0000256" key="1">
    <source>
        <dbReference type="ARBA" id="ARBA00038357"/>
    </source>
</evidence>
<proteinExistence type="inferred from homology"/>
<dbReference type="AlphaFoldDB" id="A0A1Y1MCK6"/>
<evidence type="ECO:0000259" key="2">
    <source>
        <dbReference type="SMART" id="SM01117"/>
    </source>
</evidence>
<dbReference type="Gene3D" id="3.10.120.10">
    <property type="entry name" value="Cytochrome b5-like heme/steroid binding domain"/>
    <property type="match status" value="1"/>
</dbReference>